<dbReference type="Proteomes" id="UP000004846">
    <property type="component" value="Unassembled WGS sequence"/>
</dbReference>
<evidence type="ECO:0000259" key="1">
    <source>
        <dbReference type="Pfam" id="PF05043"/>
    </source>
</evidence>
<dbReference type="AlphaFoldDB" id="A0A125W8B0"/>
<accession>A0A125W8B0</accession>
<dbReference type="EMBL" id="AEBR01000024">
    <property type="protein sequence ID" value="EFM83517.1"/>
    <property type="molecule type" value="Genomic_DNA"/>
</dbReference>
<comment type="caution">
    <text evidence="2">The sequence shown here is derived from an EMBL/GenBank/DDBJ whole genome shotgun (WGS) entry which is preliminary data.</text>
</comment>
<proteinExistence type="predicted"/>
<protein>
    <submittedName>
        <fullName evidence="2">M protein trans-acting positive regulator (MGA)</fullName>
    </submittedName>
</protein>
<dbReference type="Pfam" id="PF05043">
    <property type="entry name" value="Mga"/>
    <property type="match status" value="1"/>
</dbReference>
<dbReference type="HOGENOM" id="CLU_044967_1_0_9"/>
<reference evidence="2 3" key="1">
    <citation type="submission" date="2010-07" db="EMBL/GenBank/DDBJ databases">
        <authorList>
            <person name="Sid Ahmed O."/>
        </authorList>
    </citation>
    <scope>NUCLEOTIDE SEQUENCE [LARGE SCALE GENOMIC DNA]</scope>
    <source>
        <strain evidence="2 3">TX4248</strain>
    </source>
</reference>
<name>A0A125W8B0_ENTFL</name>
<dbReference type="InterPro" id="IPR007737">
    <property type="entry name" value="Mga_HTH"/>
</dbReference>
<feature type="domain" description="Mga helix-turn-helix" evidence="1">
    <location>
        <begin position="83"/>
        <end position="162"/>
    </location>
</feature>
<dbReference type="GeneID" id="60893619"/>
<sequence>MTTLLDELLDQEFRDKLLIYQTFMNSEGPLLKEEFYGYFDLSTQKLESLCRQINYECTQISSRSQILFPAKGLISAQKLSQIDYQALRKYYFDQSLMAKLLLDVGLYQKHTIQEFSQIHFMSKSKIYAFSYKLNLILANWRIKLKSTGLVGEEKNIRSFCFQCLYYFYGSNQERLPNILLENSPGIKRFINDLQLMYQRTFSLNQSAQLFILLTIQRFRVFSDHVVDSFTEVHVPSCLQHAFEKIYTSETPLFKEDFGKETSYIFLFLSLNEYIDSPIVFPDKLTMLDEFIDHMNSVIPFFEKRITVETKEKLKLICYRWDRLYFSVAAFIPAKQSSFFEERFPQIHRALDGFIQKTESLHQKRFLMYERVHLYYDFMFCLLNDRSFCAIEKTIHVFVDFSGGEDYNRFIAKIIASFNYMDVMIDHKLTLETDLYLSDFYSSKVRCRQLTWRHLPETKDWQVFAEVVRELRKGETQKNEHYERDPIEMWREQEYEG</sequence>
<gene>
    <name evidence="2" type="ORF">HMPREF9498_00791</name>
</gene>
<organism evidence="2 3">
    <name type="scientific">Enterococcus faecalis TX4248</name>
    <dbReference type="NCBI Taxonomy" id="749495"/>
    <lineage>
        <taxon>Bacteria</taxon>
        <taxon>Bacillati</taxon>
        <taxon>Bacillota</taxon>
        <taxon>Bacilli</taxon>
        <taxon>Lactobacillales</taxon>
        <taxon>Enterococcaceae</taxon>
        <taxon>Enterococcus</taxon>
    </lineage>
</organism>
<dbReference type="RefSeq" id="WP_002361663.1">
    <property type="nucleotide sequence ID" value="NZ_GL454430.1"/>
</dbReference>
<evidence type="ECO:0000313" key="3">
    <source>
        <dbReference type="Proteomes" id="UP000004846"/>
    </source>
</evidence>
<evidence type="ECO:0000313" key="2">
    <source>
        <dbReference type="EMBL" id="EFM83517.1"/>
    </source>
</evidence>